<name>A0ABS0A114_9FIRM</name>
<dbReference type="EMBL" id="JADKNH010000017">
    <property type="protein sequence ID" value="MBF4695569.1"/>
    <property type="molecule type" value="Genomic_DNA"/>
</dbReference>
<evidence type="ECO:0000313" key="3">
    <source>
        <dbReference type="Proteomes" id="UP000614200"/>
    </source>
</evidence>
<keyword evidence="1" id="KW-0472">Membrane</keyword>
<dbReference type="RefSeq" id="WP_194703807.1">
    <property type="nucleotide sequence ID" value="NZ_JADKNH010000017.1"/>
</dbReference>
<feature type="transmembrane region" description="Helical" evidence="1">
    <location>
        <begin position="424"/>
        <end position="445"/>
    </location>
</feature>
<feature type="transmembrane region" description="Helical" evidence="1">
    <location>
        <begin position="393"/>
        <end position="412"/>
    </location>
</feature>
<accession>A0ABS0A114</accession>
<sequence length="453" mass="49519">MTYSFGLFIAFGVLSLLLFAGVLLRRAFPIFQKWMIPACILGGILGFIFINSGLTSLETSSFEEITYHVFNLSYMSLVLTPFKKGGGKNKSIIRGGLWMALISSLILSVQALTGALSYGLTNMIGLTKQAPVWLGFLATHGFTQGTGQALAVGNSWEAFGIQNAPNVGLFYASVGFLMALFIGVPYANWAKKHNKTVIPEKSVKTGILKGLYSSDNQISAGMQTTHSDNIDTLSYHLAILGICYFLTYFLAFFLSNHVLASSGALKVLPFSLFFLPGMFVCLFVKQVLKLLKLDHTIDPGIQSRITGFCVDYLMVASMTSISFSLLLPYLSGILVTVLAIGAVTFFLIRFIAEKLPELSVERFLCQFGCCMGNTASGLLLLRQVDPDYETPCAMELVIFNIIFVLTGIIYLVAPAAPKFGITTWSLILIGNGVIMAVLLWLFGFLKSEQKKEV</sequence>
<proteinExistence type="predicted"/>
<keyword evidence="1" id="KW-0812">Transmembrane</keyword>
<keyword evidence="3" id="KW-1185">Reference proteome</keyword>
<feature type="transmembrane region" description="Helical" evidence="1">
    <location>
        <begin position="333"/>
        <end position="351"/>
    </location>
</feature>
<dbReference type="InterPro" id="IPR004445">
    <property type="entry name" value="GltS"/>
</dbReference>
<feature type="transmembrane region" description="Helical" evidence="1">
    <location>
        <begin position="6"/>
        <end position="24"/>
    </location>
</feature>
<feature type="transmembrane region" description="Helical" evidence="1">
    <location>
        <begin position="36"/>
        <end position="53"/>
    </location>
</feature>
<feature type="transmembrane region" description="Helical" evidence="1">
    <location>
        <begin position="233"/>
        <end position="255"/>
    </location>
</feature>
<dbReference type="Proteomes" id="UP000614200">
    <property type="component" value="Unassembled WGS sequence"/>
</dbReference>
<feature type="transmembrane region" description="Helical" evidence="1">
    <location>
        <begin position="267"/>
        <end position="284"/>
    </location>
</feature>
<feature type="transmembrane region" description="Helical" evidence="1">
    <location>
        <begin position="169"/>
        <end position="189"/>
    </location>
</feature>
<protein>
    <recommendedName>
        <fullName evidence="4">Sodium:glutamate symporter</fullName>
    </recommendedName>
</protein>
<dbReference type="PANTHER" id="PTHR36178">
    <property type="entry name" value="SLR0625 PROTEIN"/>
    <property type="match status" value="1"/>
</dbReference>
<evidence type="ECO:0000256" key="1">
    <source>
        <dbReference type="SAM" id="Phobius"/>
    </source>
</evidence>
<evidence type="ECO:0008006" key="4">
    <source>
        <dbReference type="Google" id="ProtNLM"/>
    </source>
</evidence>
<reference evidence="2 3" key="1">
    <citation type="submission" date="2020-11" db="EMBL/GenBank/DDBJ databases">
        <title>Fusibacter basophilias sp. nov.</title>
        <authorList>
            <person name="Qiu D."/>
        </authorList>
    </citation>
    <scope>NUCLEOTIDE SEQUENCE [LARGE SCALE GENOMIC DNA]</scope>
    <source>
        <strain evidence="2 3">Q10-2</strain>
    </source>
</reference>
<gene>
    <name evidence="2" type="ORF">ISU02_20945</name>
</gene>
<feature type="transmembrane region" description="Helical" evidence="1">
    <location>
        <begin position="95"/>
        <end position="118"/>
    </location>
</feature>
<keyword evidence="1" id="KW-1133">Transmembrane helix</keyword>
<comment type="caution">
    <text evidence="2">The sequence shown here is derived from an EMBL/GenBank/DDBJ whole genome shotgun (WGS) entry which is preliminary data.</text>
</comment>
<evidence type="ECO:0000313" key="2">
    <source>
        <dbReference type="EMBL" id="MBF4695569.1"/>
    </source>
</evidence>
<feature type="transmembrane region" description="Helical" evidence="1">
    <location>
        <begin position="65"/>
        <end position="83"/>
    </location>
</feature>
<organism evidence="2 3">
    <name type="scientific">Fusibacter ferrireducens</name>
    <dbReference type="NCBI Taxonomy" id="2785058"/>
    <lineage>
        <taxon>Bacteria</taxon>
        <taxon>Bacillati</taxon>
        <taxon>Bacillota</taxon>
        <taxon>Clostridia</taxon>
        <taxon>Eubacteriales</taxon>
        <taxon>Eubacteriales Family XII. Incertae Sedis</taxon>
        <taxon>Fusibacter</taxon>
    </lineage>
</organism>
<dbReference type="PANTHER" id="PTHR36178:SF1">
    <property type="entry name" value="SODIUM_GLUTAMATE SYMPORTER"/>
    <property type="match status" value="1"/>
</dbReference>